<protein>
    <submittedName>
        <fullName evidence="1">Uncharacterized protein</fullName>
    </submittedName>
</protein>
<accession>A0A504Z9A0</accession>
<reference evidence="1 2" key="1">
    <citation type="submission" date="2019-04" db="EMBL/GenBank/DDBJ databases">
        <title>Annotation for the trematode Fasciola gigantica.</title>
        <authorList>
            <person name="Choi Y.-J."/>
        </authorList>
    </citation>
    <scope>NUCLEOTIDE SEQUENCE [LARGE SCALE GENOMIC DNA]</scope>
    <source>
        <strain evidence="1">Uganda_cow_1</strain>
    </source>
</reference>
<keyword evidence="2" id="KW-1185">Reference proteome</keyword>
<comment type="caution">
    <text evidence="1">The sequence shown here is derived from an EMBL/GenBank/DDBJ whole genome shotgun (WGS) entry which is preliminary data.</text>
</comment>
<proteinExistence type="predicted"/>
<name>A0A504Z9A0_FASGI</name>
<evidence type="ECO:0000313" key="1">
    <source>
        <dbReference type="EMBL" id="TPP65810.1"/>
    </source>
</evidence>
<organism evidence="1 2">
    <name type="scientific">Fasciola gigantica</name>
    <name type="common">Giant liver fluke</name>
    <dbReference type="NCBI Taxonomy" id="46835"/>
    <lineage>
        <taxon>Eukaryota</taxon>
        <taxon>Metazoa</taxon>
        <taxon>Spiralia</taxon>
        <taxon>Lophotrochozoa</taxon>
        <taxon>Platyhelminthes</taxon>
        <taxon>Trematoda</taxon>
        <taxon>Digenea</taxon>
        <taxon>Plagiorchiida</taxon>
        <taxon>Echinostomata</taxon>
        <taxon>Echinostomatoidea</taxon>
        <taxon>Fasciolidae</taxon>
        <taxon>Fasciola</taxon>
    </lineage>
</organism>
<dbReference type="Proteomes" id="UP000316759">
    <property type="component" value="Unassembled WGS sequence"/>
</dbReference>
<evidence type="ECO:0000313" key="2">
    <source>
        <dbReference type="Proteomes" id="UP000316759"/>
    </source>
</evidence>
<dbReference type="EMBL" id="SUNJ01002650">
    <property type="protein sequence ID" value="TPP65810.1"/>
    <property type="molecule type" value="Genomic_DNA"/>
</dbReference>
<dbReference type="AlphaFoldDB" id="A0A504Z9A0"/>
<sequence length="178" mass="18622">MAQQYSVQHPRPSSGASCHSSQVEQLFYRSLVNGSVCACLFLGGKFNGSSESGVMTNNTIQALSASGGTDSISTTTTTTTANSTGVTTLLLSPTGTFFSQHRTGSHHQHNLRGLSFTPLAVDADLGGSLLSGINFITANSSDCFATISNELLYTISPAIKTIARSEKHHNSGHLRIGG</sequence>
<gene>
    <name evidence="1" type="ORF">FGIG_11476</name>
</gene>